<feature type="chain" id="PRO_5045090015" description="Secreted protein" evidence="1">
    <location>
        <begin position="21"/>
        <end position="119"/>
    </location>
</feature>
<dbReference type="EMBL" id="JBBPHU010000002">
    <property type="protein sequence ID" value="KAK7522175.1"/>
    <property type="molecule type" value="Genomic_DNA"/>
</dbReference>
<comment type="caution">
    <text evidence="2">The sequence shown here is derived from an EMBL/GenBank/DDBJ whole genome shotgun (WGS) entry which is preliminary data.</text>
</comment>
<keyword evidence="3" id="KW-1185">Reference proteome</keyword>
<name>A0ABR1KX17_9PEZI</name>
<evidence type="ECO:0000313" key="3">
    <source>
        <dbReference type="Proteomes" id="UP001363622"/>
    </source>
</evidence>
<accession>A0ABR1KX17</accession>
<reference evidence="2 3" key="1">
    <citation type="submission" date="2024-04" db="EMBL/GenBank/DDBJ databases">
        <title>Phyllosticta paracitricarpa is synonymous to the EU quarantine fungus P. citricarpa based on phylogenomic analyses.</title>
        <authorList>
            <consortium name="Lawrence Berkeley National Laboratory"/>
            <person name="Van Ingen-Buijs V.A."/>
            <person name="Van Westerhoven A.C."/>
            <person name="Haridas S."/>
            <person name="Skiadas P."/>
            <person name="Martin F."/>
            <person name="Groenewald J.Z."/>
            <person name="Crous P.W."/>
            <person name="Seidl M.F."/>
        </authorList>
    </citation>
    <scope>NUCLEOTIDE SEQUENCE [LARGE SCALE GENOMIC DNA]</scope>
    <source>
        <strain evidence="2 3">CBS 123371</strain>
    </source>
</reference>
<sequence length="119" mass="12683">MANGWLAGWAFLALLKSAGPKRLPLVTLSRRQLLWAANVRDAWGPTCTCCACVAACPSRLFVSRVLSLSAMLSNGEALSYCRGWTGLDWTLCDVRSGGKAVDLVLLLATLGFLGCHGVI</sequence>
<feature type="signal peptide" evidence="1">
    <location>
        <begin position="1"/>
        <end position="20"/>
    </location>
</feature>
<organism evidence="2 3">
    <name type="scientific">Phyllosticta citriasiana</name>
    <dbReference type="NCBI Taxonomy" id="595635"/>
    <lineage>
        <taxon>Eukaryota</taxon>
        <taxon>Fungi</taxon>
        <taxon>Dikarya</taxon>
        <taxon>Ascomycota</taxon>
        <taxon>Pezizomycotina</taxon>
        <taxon>Dothideomycetes</taxon>
        <taxon>Dothideomycetes incertae sedis</taxon>
        <taxon>Botryosphaeriales</taxon>
        <taxon>Phyllostictaceae</taxon>
        <taxon>Phyllosticta</taxon>
    </lineage>
</organism>
<keyword evidence="1" id="KW-0732">Signal</keyword>
<evidence type="ECO:0000313" key="2">
    <source>
        <dbReference type="EMBL" id="KAK7522175.1"/>
    </source>
</evidence>
<proteinExistence type="predicted"/>
<evidence type="ECO:0000256" key="1">
    <source>
        <dbReference type="SAM" id="SignalP"/>
    </source>
</evidence>
<protein>
    <recommendedName>
        <fullName evidence="4">Secreted protein</fullName>
    </recommendedName>
</protein>
<evidence type="ECO:0008006" key="4">
    <source>
        <dbReference type="Google" id="ProtNLM"/>
    </source>
</evidence>
<gene>
    <name evidence="2" type="ORF">IWZ03DRAFT_370467</name>
</gene>
<dbReference type="Proteomes" id="UP001363622">
    <property type="component" value="Unassembled WGS sequence"/>
</dbReference>